<dbReference type="GO" id="GO:0016491">
    <property type="term" value="F:oxidoreductase activity"/>
    <property type="evidence" value="ECO:0007669"/>
    <property type="project" value="UniProtKB-KW"/>
</dbReference>
<dbReference type="PANTHER" id="PTHR47990">
    <property type="entry name" value="2-OXOGLUTARATE (2OG) AND FE(II)-DEPENDENT OXYGENASE SUPERFAMILY PROTEIN-RELATED"/>
    <property type="match status" value="1"/>
</dbReference>
<evidence type="ECO:0000259" key="3">
    <source>
        <dbReference type="PROSITE" id="PS51471"/>
    </source>
</evidence>
<dbReference type="InterPro" id="IPR027443">
    <property type="entry name" value="IPNS-like_sf"/>
</dbReference>
<dbReference type="EMBL" id="FO082277">
    <property type="protein sequence ID" value="CCO15112.1"/>
    <property type="molecule type" value="Genomic_DNA"/>
</dbReference>
<organism evidence="4 5">
    <name type="scientific">Bathycoccus prasinos</name>
    <dbReference type="NCBI Taxonomy" id="41875"/>
    <lineage>
        <taxon>Eukaryota</taxon>
        <taxon>Viridiplantae</taxon>
        <taxon>Chlorophyta</taxon>
        <taxon>Mamiellophyceae</taxon>
        <taxon>Mamiellales</taxon>
        <taxon>Bathycoccaceae</taxon>
        <taxon>Bathycoccus</taxon>
    </lineage>
</organism>
<dbReference type="InterPro" id="IPR044861">
    <property type="entry name" value="IPNS-like_FE2OG_OXY"/>
</dbReference>
<dbReference type="GO" id="GO:0046872">
    <property type="term" value="F:metal ion binding"/>
    <property type="evidence" value="ECO:0007669"/>
    <property type="project" value="UniProtKB-KW"/>
</dbReference>
<gene>
    <name evidence="4" type="ORF">Bathy02g01710</name>
</gene>
<dbReference type="Pfam" id="PF03171">
    <property type="entry name" value="2OG-FeII_Oxy"/>
    <property type="match status" value="1"/>
</dbReference>
<protein>
    <submittedName>
        <fullName evidence="4">2OG-Fe(II) oxygenase</fullName>
    </submittedName>
</protein>
<name>K8EB25_9CHLO</name>
<proteinExistence type="inferred from homology"/>
<dbReference type="AlphaFoldDB" id="K8EB25"/>
<dbReference type="STRING" id="41875.K8EB25"/>
<dbReference type="KEGG" id="bpg:Bathy02g01710"/>
<feature type="domain" description="Fe2OG dioxygenase" evidence="3">
    <location>
        <begin position="204"/>
        <end position="329"/>
    </location>
</feature>
<feature type="region of interest" description="Disordered" evidence="2">
    <location>
        <begin position="175"/>
        <end position="195"/>
    </location>
</feature>
<dbReference type="OrthoDB" id="288590at2759"/>
<feature type="compositionally biased region" description="Acidic residues" evidence="2">
    <location>
        <begin position="184"/>
        <end position="193"/>
    </location>
</feature>
<evidence type="ECO:0000256" key="1">
    <source>
        <dbReference type="RuleBase" id="RU003682"/>
    </source>
</evidence>
<dbReference type="InterPro" id="IPR026992">
    <property type="entry name" value="DIOX_N"/>
</dbReference>
<accession>K8EB25</accession>
<dbReference type="Proteomes" id="UP000198341">
    <property type="component" value="Chromosome 2"/>
</dbReference>
<feature type="compositionally biased region" description="Basic and acidic residues" evidence="2">
    <location>
        <begin position="135"/>
        <end position="148"/>
    </location>
</feature>
<evidence type="ECO:0000313" key="4">
    <source>
        <dbReference type="EMBL" id="CCO15112.1"/>
    </source>
</evidence>
<dbReference type="PROSITE" id="PS51471">
    <property type="entry name" value="FE2OG_OXY"/>
    <property type="match status" value="1"/>
</dbReference>
<keyword evidence="1" id="KW-0479">Metal-binding</keyword>
<dbReference type="RefSeq" id="XP_007514872.1">
    <property type="nucleotide sequence ID" value="XM_007514810.1"/>
</dbReference>
<keyword evidence="1" id="KW-0408">Iron</keyword>
<feature type="region of interest" description="Disordered" evidence="2">
    <location>
        <begin position="122"/>
        <end position="148"/>
    </location>
</feature>
<evidence type="ECO:0000313" key="5">
    <source>
        <dbReference type="Proteomes" id="UP000198341"/>
    </source>
</evidence>
<keyword evidence="5" id="KW-1185">Reference proteome</keyword>
<dbReference type="Pfam" id="PF14226">
    <property type="entry name" value="DIOX_N"/>
    <property type="match status" value="1"/>
</dbReference>
<sequence length="373" mass="42084">MSAQNSRIIDQDVDTESKLLTSGLGLKRALNDSARSVPVIDFSNLDSDVLDAKLYDAASNVGFFALVNAPFVNKDDIDRQFEFSEKFFARAKAVKEQESPYDAKLNSGYEYKLQVRPSTQLKDEKESFQVTAKESSMETRWPKDMGPDFEANTREFMGKSLELAKMVIARLQRERRRRRRAQGGEEEEEEEEDIASKHSLWVENESQCTLRMIHYPPFDSVEEAEDQAKMGYMRAGAHTDWCNVTLLYQRTEFGNGGLECAANPRRDGFENTEWAQIDHTNPGAITVNIGDMLSRWTNGDLLSNLHRVRMPEGEEALKSRHSMAFFAQADESAVIRAYPGQESLTAKEYILGRIRSNYGGTTDKAVMAAAAAV</sequence>
<reference evidence="4 5" key="1">
    <citation type="submission" date="2011-10" db="EMBL/GenBank/DDBJ databases">
        <authorList>
            <person name="Genoscope - CEA"/>
        </authorList>
    </citation>
    <scope>NUCLEOTIDE SEQUENCE [LARGE SCALE GENOMIC DNA]</scope>
    <source>
        <strain evidence="4 5">RCC 1105</strain>
    </source>
</reference>
<evidence type="ECO:0000256" key="2">
    <source>
        <dbReference type="SAM" id="MobiDB-lite"/>
    </source>
</evidence>
<dbReference type="GeneID" id="19017285"/>
<dbReference type="InterPro" id="IPR050231">
    <property type="entry name" value="Iron_ascorbate_oxido_reductase"/>
</dbReference>
<dbReference type="SUPFAM" id="SSF51197">
    <property type="entry name" value="Clavaminate synthase-like"/>
    <property type="match status" value="1"/>
</dbReference>
<dbReference type="InterPro" id="IPR005123">
    <property type="entry name" value="Oxoglu/Fe-dep_dioxygenase_dom"/>
</dbReference>
<dbReference type="Gene3D" id="2.60.120.330">
    <property type="entry name" value="B-lactam Antibiotic, Isopenicillin N Synthase, Chain"/>
    <property type="match status" value="1"/>
</dbReference>
<dbReference type="eggNOG" id="KOG0143">
    <property type="taxonomic scope" value="Eukaryota"/>
</dbReference>
<comment type="similarity">
    <text evidence="1">Belongs to the iron/ascorbate-dependent oxidoreductase family.</text>
</comment>
<keyword evidence="1" id="KW-0560">Oxidoreductase</keyword>